<accession>A0A855CYP4</accession>
<name>A0A855CYP4_9BACI</name>
<dbReference type="Proteomes" id="UP000224044">
    <property type="component" value="Unassembled WGS sequence"/>
</dbReference>
<dbReference type="GO" id="GO:0003677">
    <property type="term" value="F:DNA binding"/>
    <property type="evidence" value="ECO:0007669"/>
    <property type="project" value="UniProtKB-KW"/>
</dbReference>
<dbReference type="RefSeq" id="WP_097882100.1">
    <property type="nucleotide sequence ID" value="NZ_JBALNA010000031.1"/>
</dbReference>
<sequence length="154" mass="17205">MTNILKEIYVNNELDVLVDTNTEVLEAAKLMKRLQSHISEFSYNLKSSGMQEKEIVCGGQIQSIVNMNNLSDNASANIVYVTLNDGFGELLIVVPVTLWQKLSAKKGDVVIASGKMFALKRDCKFKSRASTDIIVSHGFEPFRVLVREIKLLPE</sequence>
<evidence type="ECO:0000313" key="2">
    <source>
        <dbReference type="Proteomes" id="UP000224044"/>
    </source>
</evidence>
<evidence type="ECO:0000313" key="1">
    <source>
        <dbReference type="EMBL" id="PHE10024.1"/>
    </source>
</evidence>
<comment type="caution">
    <text evidence="1">The sequence shown here is derived from an EMBL/GenBank/DDBJ whole genome shotgun (WGS) entry which is preliminary data.</text>
</comment>
<gene>
    <name evidence="1" type="ORF">COF62_19685</name>
</gene>
<proteinExistence type="predicted"/>
<dbReference type="AlphaFoldDB" id="A0A855CYP4"/>
<organism evidence="1 2">
    <name type="scientific">Bacillus toyonensis</name>
    <dbReference type="NCBI Taxonomy" id="155322"/>
    <lineage>
        <taxon>Bacteria</taxon>
        <taxon>Bacillati</taxon>
        <taxon>Bacillota</taxon>
        <taxon>Bacilli</taxon>
        <taxon>Bacillales</taxon>
        <taxon>Bacillaceae</taxon>
        <taxon>Bacillus</taxon>
        <taxon>Bacillus cereus group</taxon>
    </lineage>
</organism>
<reference evidence="1 2" key="1">
    <citation type="submission" date="2017-09" db="EMBL/GenBank/DDBJ databases">
        <title>Large-scale bioinformatics analysis of Bacillus genomes uncovers conserved roles of natural products in bacterial physiology.</title>
        <authorList>
            <consortium name="Agbiome Team Llc"/>
            <person name="Bleich R.M."/>
            <person name="Grubbs K.J."/>
            <person name="Santa Maria K.C."/>
            <person name="Allen S.E."/>
            <person name="Farag S."/>
            <person name="Shank E.A."/>
            <person name="Bowers A."/>
        </authorList>
    </citation>
    <scope>NUCLEOTIDE SEQUENCE [LARGE SCALE GENOMIC DNA]</scope>
    <source>
        <strain evidence="1 2">AFS042148</strain>
    </source>
</reference>
<protein>
    <submittedName>
        <fullName evidence="1">DNA-binding protein</fullName>
    </submittedName>
</protein>
<keyword evidence="1" id="KW-0238">DNA-binding</keyword>
<dbReference type="EMBL" id="NUSY01000030">
    <property type="protein sequence ID" value="PHE10024.1"/>
    <property type="molecule type" value="Genomic_DNA"/>
</dbReference>